<name>A0A239MG28_9BACT</name>
<dbReference type="Proteomes" id="UP000198356">
    <property type="component" value="Unassembled WGS sequence"/>
</dbReference>
<keyword evidence="1" id="KW-0418">Kinase</keyword>
<dbReference type="InterPro" id="IPR008210">
    <property type="entry name" value="PEP_carboxykinase_N"/>
</dbReference>
<dbReference type="Gene3D" id="3.40.449.10">
    <property type="entry name" value="Phosphoenolpyruvate Carboxykinase, domain 1"/>
    <property type="match status" value="1"/>
</dbReference>
<dbReference type="EMBL" id="FZOU01000012">
    <property type="protein sequence ID" value="SNT41665.1"/>
    <property type="molecule type" value="Genomic_DNA"/>
</dbReference>
<accession>A0A239MG28</accession>
<dbReference type="GO" id="GO:0017076">
    <property type="term" value="F:purine nucleotide binding"/>
    <property type="evidence" value="ECO:0007669"/>
    <property type="project" value="InterPro"/>
</dbReference>
<feature type="non-terminal residue" evidence="1">
    <location>
        <position position="50"/>
    </location>
</feature>
<dbReference type="GO" id="GO:0016301">
    <property type="term" value="F:kinase activity"/>
    <property type="evidence" value="ECO:0007669"/>
    <property type="project" value="UniProtKB-KW"/>
</dbReference>
<sequence length="50" mass="5627">MSASVSPAALDALRQRPLPTTNKHLIRWVEKMSDLCQPERIHWIDGSAAE</sequence>
<proteinExistence type="predicted"/>
<dbReference type="SUPFAM" id="SSF68923">
    <property type="entry name" value="PEP carboxykinase N-terminal domain"/>
    <property type="match status" value="1"/>
</dbReference>
<dbReference type="GO" id="GO:0006094">
    <property type="term" value="P:gluconeogenesis"/>
    <property type="evidence" value="ECO:0007669"/>
    <property type="project" value="InterPro"/>
</dbReference>
<keyword evidence="1" id="KW-0808">Transferase</keyword>
<keyword evidence="1" id="KW-0670">Pyruvate</keyword>
<organism evidence="1 2">
    <name type="scientific">Granulicella rosea</name>
    <dbReference type="NCBI Taxonomy" id="474952"/>
    <lineage>
        <taxon>Bacteria</taxon>
        <taxon>Pseudomonadati</taxon>
        <taxon>Acidobacteriota</taxon>
        <taxon>Terriglobia</taxon>
        <taxon>Terriglobales</taxon>
        <taxon>Acidobacteriaceae</taxon>
        <taxon>Granulicella</taxon>
    </lineage>
</organism>
<evidence type="ECO:0000313" key="1">
    <source>
        <dbReference type="EMBL" id="SNT41665.1"/>
    </source>
</evidence>
<protein>
    <submittedName>
        <fullName evidence="1">Phosphoenolpyruvate carboxykinase (GTP)</fullName>
    </submittedName>
</protein>
<gene>
    <name evidence="1" type="ORF">SAMN05421770_11252</name>
</gene>
<keyword evidence="2" id="KW-1185">Reference proteome</keyword>
<evidence type="ECO:0000313" key="2">
    <source>
        <dbReference type="Proteomes" id="UP000198356"/>
    </source>
</evidence>
<dbReference type="GO" id="GO:0004611">
    <property type="term" value="F:phosphoenolpyruvate carboxykinase activity"/>
    <property type="evidence" value="ECO:0007669"/>
    <property type="project" value="InterPro"/>
</dbReference>
<dbReference type="AlphaFoldDB" id="A0A239MG28"/>
<reference evidence="1 2" key="1">
    <citation type="submission" date="2017-06" db="EMBL/GenBank/DDBJ databases">
        <authorList>
            <person name="Kim H.J."/>
            <person name="Triplett B.A."/>
        </authorList>
    </citation>
    <scope>NUCLEOTIDE SEQUENCE [LARGE SCALE GENOMIC DNA]</scope>
    <source>
        <strain evidence="1 2">DSM 18704</strain>
    </source>
</reference>